<dbReference type="Pfam" id="PF13561">
    <property type="entry name" value="adh_short_C2"/>
    <property type="match status" value="1"/>
</dbReference>
<comment type="similarity">
    <text evidence="1">Belongs to the short-chain dehydrogenases/reductases (SDR) family.</text>
</comment>
<evidence type="ECO:0000256" key="1">
    <source>
        <dbReference type="ARBA" id="ARBA00006484"/>
    </source>
</evidence>
<protein>
    <submittedName>
        <fullName evidence="3">SDR family oxidoreductase</fullName>
    </submittedName>
</protein>
<evidence type="ECO:0000256" key="2">
    <source>
        <dbReference type="ARBA" id="ARBA00023002"/>
    </source>
</evidence>
<sequence>MSDRNLFISGGASGIGRSVVIAALNKGWNVGFSYYRNQDSAQHLLDIAAAKFPQQLCRAYLLDVADSCAVDAVGDHVLVDFSNIDAVVCNAGTDIPGNLVSMTDEDWTLVINTNLNGAFYLARYFLPLFMNNKYGRIVTLSSLAKDGSSGQAAYAASKAGLVGLTKTIAKEYGHLGITANVLVPGLIDTNIIGNDVKGITRFFEQYAPVKRLGTTAEVAEAILFLISAECSYVNGAIFNVTGGIDWVY</sequence>
<dbReference type="InterPro" id="IPR020904">
    <property type="entry name" value="Sc_DH/Rdtase_CS"/>
</dbReference>
<dbReference type="EMBL" id="JACNYO010000065">
    <property type="protein sequence ID" value="MBC3215854.1"/>
    <property type="molecule type" value="Genomic_DNA"/>
</dbReference>
<evidence type="ECO:0000313" key="3">
    <source>
        <dbReference type="EMBL" id="MBC3215854.1"/>
    </source>
</evidence>
<dbReference type="PRINTS" id="PR00081">
    <property type="entry name" value="GDHRDH"/>
</dbReference>
<name>A0AAW3WXW2_SERFO</name>
<dbReference type="PROSITE" id="PS00061">
    <property type="entry name" value="ADH_SHORT"/>
    <property type="match status" value="1"/>
</dbReference>
<dbReference type="GO" id="GO:0016616">
    <property type="term" value="F:oxidoreductase activity, acting on the CH-OH group of donors, NAD or NADP as acceptor"/>
    <property type="evidence" value="ECO:0007669"/>
    <property type="project" value="TreeGrafter"/>
</dbReference>
<dbReference type="InterPro" id="IPR036291">
    <property type="entry name" value="NAD(P)-bd_dom_sf"/>
</dbReference>
<proteinExistence type="inferred from homology"/>
<dbReference type="AlphaFoldDB" id="A0AAW3WXW2"/>
<dbReference type="RefSeq" id="WP_059202202.1">
    <property type="nucleotide sequence ID" value="NZ_JACBIV010000020.1"/>
</dbReference>
<dbReference type="GO" id="GO:0030497">
    <property type="term" value="P:fatty acid elongation"/>
    <property type="evidence" value="ECO:0007669"/>
    <property type="project" value="TreeGrafter"/>
</dbReference>
<dbReference type="PRINTS" id="PR00080">
    <property type="entry name" value="SDRFAMILY"/>
</dbReference>
<accession>A0AAW3WXW2</accession>
<dbReference type="FunFam" id="3.40.50.720:FF:000173">
    <property type="entry name" value="3-oxoacyl-[acyl-carrier protein] reductase"/>
    <property type="match status" value="1"/>
</dbReference>
<dbReference type="KEGG" id="sfg:AV650_28520"/>
<gene>
    <name evidence="3" type="ORF">H8J20_27405</name>
</gene>
<dbReference type="InterPro" id="IPR002347">
    <property type="entry name" value="SDR_fam"/>
</dbReference>
<keyword evidence="2" id="KW-0560">Oxidoreductase</keyword>
<dbReference type="SUPFAM" id="SSF51735">
    <property type="entry name" value="NAD(P)-binding Rossmann-fold domains"/>
    <property type="match status" value="1"/>
</dbReference>
<evidence type="ECO:0000313" key="4">
    <source>
        <dbReference type="Proteomes" id="UP000659084"/>
    </source>
</evidence>
<dbReference type="Gene3D" id="3.40.50.720">
    <property type="entry name" value="NAD(P)-binding Rossmann-like Domain"/>
    <property type="match status" value="1"/>
</dbReference>
<dbReference type="PANTHER" id="PTHR42760">
    <property type="entry name" value="SHORT-CHAIN DEHYDROGENASES/REDUCTASES FAMILY MEMBER"/>
    <property type="match status" value="1"/>
</dbReference>
<comment type="caution">
    <text evidence="3">The sequence shown here is derived from an EMBL/GenBank/DDBJ whole genome shotgun (WGS) entry which is preliminary data.</text>
</comment>
<reference evidence="3" key="1">
    <citation type="submission" date="2020-08" db="EMBL/GenBank/DDBJ databases">
        <title>Food and environmental bacterial isolates.</title>
        <authorList>
            <person name="Richter L."/>
            <person name="Du Plessis E.M."/>
            <person name="Duvenage S."/>
            <person name="Allam M."/>
            <person name="Korsten L."/>
        </authorList>
    </citation>
    <scope>NUCLEOTIDE SEQUENCE</scope>
    <source>
        <strain evidence="3">UPMP2127</strain>
    </source>
</reference>
<organism evidence="3 4">
    <name type="scientific">Serratia fonticola</name>
    <dbReference type="NCBI Taxonomy" id="47917"/>
    <lineage>
        <taxon>Bacteria</taxon>
        <taxon>Pseudomonadati</taxon>
        <taxon>Pseudomonadota</taxon>
        <taxon>Gammaproteobacteria</taxon>
        <taxon>Enterobacterales</taxon>
        <taxon>Yersiniaceae</taxon>
        <taxon>Serratia</taxon>
    </lineage>
</organism>
<dbReference type="Proteomes" id="UP000659084">
    <property type="component" value="Unassembled WGS sequence"/>
</dbReference>
<dbReference type="PANTHER" id="PTHR42760:SF96">
    <property type="entry name" value="3-OXOACYL-[ACYL-CARRIER-PROTEIN] REDUCTASE FABG"/>
    <property type="match status" value="1"/>
</dbReference>